<keyword evidence="1" id="KW-0472">Membrane</keyword>
<dbReference type="EMBL" id="QXIS01000031">
    <property type="protein sequence ID" value="RIE05921.1"/>
    <property type="molecule type" value="Genomic_DNA"/>
</dbReference>
<evidence type="ECO:0000256" key="1">
    <source>
        <dbReference type="SAM" id="Phobius"/>
    </source>
</evidence>
<feature type="transmembrane region" description="Helical" evidence="1">
    <location>
        <begin position="30"/>
        <end position="51"/>
    </location>
</feature>
<comment type="caution">
    <text evidence="3">The sequence shown here is derived from an EMBL/GenBank/DDBJ whole genome shotgun (WGS) entry which is preliminary data.</text>
</comment>
<evidence type="ECO:0000313" key="3">
    <source>
        <dbReference type="EMBL" id="RIE05921.1"/>
    </source>
</evidence>
<dbReference type="Pfam" id="PF08378">
    <property type="entry name" value="NERD"/>
    <property type="match status" value="1"/>
</dbReference>
<sequence>MDTSRGSRTFLEQQVSDLQDSMGRVNRARLMSFLGGISLMLLLILSSSVLLPLLSSGQPLMRALIGIDLAFFVSLAFLLSAFVPLTLRKVVVEFNRKVAEDRKAQKAEQEVRNVLANLDERQYAVFHGLYRRYGDIDHVVIGPTGAFIIETKSNHGNVSVDERGRLEIDQGGQPRKNYQRQARQEAYQVRDYLTEHGIPEQLFVQSILAFPFAGVPEGLYLGTTNTGSYIPIVSGKGVLQYIYQHRASALFTPDLVGRCRDVLQCWADGTDLDLNEAGA</sequence>
<organism evidence="3 4">
    <name type="scientific">Candidatus Cryosericum terrychapinii</name>
    <dbReference type="NCBI Taxonomy" id="2290919"/>
    <lineage>
        <taxon>Bacteria</taxon>
        <taxon>Pseudomonadati</taxon>
        <taxon>Caldisericota/Cryosericota group</taxon>
        <taxon>Candidatus Cryosericota</taxon>
        <taxon>Candidatus Cryosericia</taxon>
        <taxon>Candidatus Cryosericales</taxon>
        <taxon>Candidatus Cryosericaceae</taxon>
        <taxon>Candidatus Cryosericum</taxon>
    </lineage>
</organism>
<keyword evidence="4" id="KW-1185">Reference proteome</keyword>
<feature type="transmembrane region" description="Helical" evidence="1">
    <location>
        <begin position="63"/>
        <end position="87"/>
    </location>
</feature>
<evidence type="ECO:0000259" key="2">
    <source>
        <dbReference type="PROSITE" id="PS50965"/>
    </source>
</evidence>
<gene>
    <name evidence="3" type="ORF">SMC7_05115</name>
</gene>
<name>A0A398D384_9BACT</name>
<keyword evidence="1" id="KW-0812">Transmembrane</keyword>
<dbReference type="AlphaFoldDB" id="A0A398D384"/>
<evidence type="ECO:0000313" key="4">
    <source>
        <dbReference type="Proteomes" id="UP000266328"/>
    </source>
</evidence>
<accession>A0A398D384</accession>
<dbReference type="OrthoDB" id="9813328at2"/>
<reference evidence="3 4" key="1">
    <citation type="submission" date="2018-09" db="EMBL/GenBank/DDBJ databases">
        <title>Discovery and Ecogenomic Context for Candidatus Cryosericales, a Global Caldiserica Order Active in Thawing Permafrost.</title>
        <authorList>
            <person name="Martinez M.A."/>
            <person name="Woodcroft B.J."/>
            <person name="Ignacio Espinoza J.C."/>
            <person name="Zayed A."/>
            <person name="Singleton C.M."/>
            <person name="Boyd J."/>
            <person name="Li Y.-F."/>
            <person name="Purvine S."/>
            <person name="Maughan H."/>
            <person name="Hodgkins S.B."/>
            <person name="Anderson D."/>
            <person name="Sederholm M."/>
            <person name="Temperton B."/>
            <person name="Saleska S.R."/>
            <person name="Tyson G.W."/>
            <person name="Rich V.I."/>
        </authorList>
    </citation>
    <scope>NUCLEOTIDE SEQUENCE [LARGE SCALE GENOMIC DNA]</scope>
    <source>
        <strain evidence="3 4">SMC7</strain>
    </source>
</reference>
<dbReference type="PROSITE" id="PS50965">
    <property type="entry name" value="NERD"/>
    <property type="match status" value="1"/>
</dbReference>
<protein>
    <submittedName>
        <fullName evidence="3">NERD domain-containing protein</fullName>
    </submittedName>
</protein>
<dbReference type="RefSeq" id="WP_119089276.1">
    <property type="nucleotide sequence ID" value="NZ_QXIS01000031.1"/>
</dbReference>
<dbReference type="InterPro" id="IPR011528">
    <property type="entry name" value="NERD"/>
</dbReference>
<proteinExistence type="predicted"/>
<dbReference type="Proteomes" id="UP000266328">
    <property type="component" value="Unassembled WGS sequence"/>
</dbReference>
<keyword evidence="1" id="KW-1133">Transmembrane helix</keyword>
<feature type="domain" description="NERD" evidence="2">
    <location>
        <begin position="103"/>
        <end position="212"/>
    </location>
</feature>